<evidence type="ECO:0000256" key="1">
    <source>
        <dbReference type="ARBA" id="ARBA00004127"/>
    </source>
</evidence>
<dbReference type="Pfam" id="PF01988">
    <property type="entry name" value="VIT1"/>
    <property type="match status" value="1"/>
</dbReference>
<evidence type="ECO:0008006" key="9">
    <source>
        <dbReference type="Google" id="ProtNLM"/>
    </source>
</evidence>
<evidence type="ECO:0000256" key="5">
    <source>
        <dbReference type="ARBA" id="ARBA00023136"/>
    </source>
</evidence>
<keyword evidence="5 6" id="KW-0472">Membrane</keyword>
<dbReference type="OMA" id="PWKGEYA"/>
<dbReference type="RefSeq" id="XP_004345702.1">
    <property type="nucleotide sequence ID" value="XM_004345652.2"/>
</dbReference>
<dbReference type="GO" id="GO:0030026">
    <property type="term" value="P:intracellular manganese ion homeostasis"/>
    <property type="evidence" value="ECO:0007669"/>
    <property type="project" value="InterPro"/>
</dbReference>
<name>A0A0D2UKU4_CAPO3</name>
<dbReference type="GO" id="GO:0012505">
    <property type="term" value="C:endomembrane system"/>
    <property type="evidence" value="ECO:0007669"/>
    <property type="project" value="UniProtKB-SubCell"/>
</dbReference>
<dbReference type="PANTHER" id="PTHR31851">
    <property type="entry name" value="FE(2+)/MN(2+) TRANSPORTER PCL1"/>
    <property type="match status" value="1"/>
</dbReference>
<gene>
    <name evidence="7" type="ORF">CAOG_006112</name>
</gene>
<sequence length="271" mass="29464">MPHRDLNGARAAFATRDVELSRISHSGISERNNESTNRHIKSVIGAGLDGVAISFALICVVVGAGYGWGVVLVMGVAVQLASGISMGFGIYLSEDAELQYIKRERLREEWELENHPEGELQEMVEIYVENGFSDEDATSVIGIMARYKEFFVDHMLVQELGLLPPSLAESPCRNGVIAALSFILFGSVPLISFLVFSQISWSGFNGSFLITVIATAIAVGILGAIKARYTHEPWWRRCCLALVSVALTAVAAYVLGLGLSKIITVDCLNRV</sequence>
<evidence type="ECO:0000256" key="3">
    <source>
        <dbReference type="ARBA" id="ARBA00022692"/>
    </source>
</evidence>
<evidence type="ECO:0000256" key="2">
    <source>
        <dbReference type="ARBA" id="ARBA00007049"/>
    </source>
</evidence>
<keyword evidence="3 6" id="KW-0812">Transmembrane</keyword>
<feature type="transmembrane region" description="Helical" evidence="6">
    <location>
        <begin position="239"/>
        <end position="259"/>
    </location>
</feature>
<dbReference type="PhylomeDB" id="A0A0D2UKU4"/>
<accession>A0A0D2UKU4</accession>
<evidence type="ECO:0000313" key="7">
    <source>
        <dbReference type="EMBL" id="KJE95686.1"/>
    </source>
</evidence>
<dbReference type="FunCoup" id="A0A0D2UKU4">
    <property type="interactions" value="308"/>
</dbReference>
<evidence type="ECO:0000256" key="4">
    <source>
        <dbReference type="ARBA" id="ARBA00022989"/>
    </source>
</evidence>
<dbReference type="InParanoid" id="A0A0D2UKU4"/>
<feature type="transmembrane region" description="Helical" evidence="6">
    <location>
        <begin position="176"/>
        <end position="196"/>
    </location>
</feature>
<evidence type="ECO:0000256" key="6">
    <source>
        <dbReference type="SAM" id="Phobius"/>
    </source>
</evidence>
<protein>
    <recommendedName>
        <fullName evidence="9">Integral membrane protein</fullName>
    </recommendedName>
</protein>
<dbReference type="Proteomes" id="UP000008743">
    <property type="component" value="Unassembled WGS sequence"/>
</dbReference>
<feature type="transmembrane region" description="Helical" evidence="6">
    <location>
        <begin position="208"/>
        <end position="227"/>
    </location>
</feature>
<dbReference type="OrthoDB" id="73465at2759"/>
<dbReference type="eggNOG" id="KOG4473">
    <property type="taxonomic scope" value="Eukaryota"/>
</dbReference>
<comment type="similarity">
    <text evidence="2">Belongs to the CCC1 family.</text>
</comment>
<keyword evidence="4 6" id="KW-1133">Transmembrane helix</keyword>
<organism evidence="7 8">
    <name type="scientific">Capsaspora owczarzaki (strain ATCC 30864)</name>
    <dbReference type="NCBI Taxonomy" id="595528"/>
    <lineage>
        <taxon>Eukaryota</taxon>
        <taxon>Filasterea</taxon>
        <taxon>Capsaspora</taxon>
    </lineage>
</organism>
<dbReference type="EMBL" id="KE346369">
    <property type="protein sequence ID" value="KJE95686.1"/>
    <property type="molecule type" value="Genomic_DNA"/>
</dbReference>
<dbReference type="AlphaFoldDB" id="A0A0D2UKU4"/>
<proteinExistence type="inferred from homology"/>
<evidence type="ECO:0000313" key="8">
    <source>
        <dbReference type="Proteomes" id="UP000008743"/>
    </source>
</evidence>
<comment type="subcellular location">
    <subcellularLocation>
        <location evidence="1">Endomembrane system</location>
        <topology evidence="1">Multi-pass membrane protein</topology>
    </subcellularLocation>
</comment>
<dbReference type="GO" id="GO:0005384">
    <property type="term" value="F:manganese ion transmembrane transporter activity"/>
    <property type="evidence" value="ECO:0007669"/>
    <property type="project" value="InterPro"/>
</dbReference>
<feature type="transmembrane region" description="Helical" evidence="6">
    <location>
        <begin position="70"/>
        <end position="93"/>
    </location>
</feature>
<keyword evidence="8" id="KW-1185">Reference proteome</keyword>
<reference evidence="8" key="1">
    <citation type="submission" date="2011-02" db="EMBL/GenBank/DDBJ databases">
        <title>The Genome Sequence of Capsaspora owczarzaki ATCC 30864.</title>
        <authorList>
            <person name="Russ C."/>
            <person name="Cuomo C."/>
            <person name="Burger G."/>
            <person name="Gray M.W."/>
            <person name="Holland P.W.H."/>
            <person name="King N."/>
            <person name="Lang F.B.F."/>
            <person name="Roger A.J."/>
            <person name="Ruiz-Trillo I."/>
            <person name="Young S.K."/>
            <person name="Zeng Q."/>
            <person name="Gargeya S."/>
            <person name="Alvarado L."/>
            <person name="Berlin A."/>
            <person name="Chapman S.B."/>
            <person name="Chen Z."/>
            <person name="Freedman E."/>
            <person name="Gellesch M."/>
            <person name="Goldberg J."/>
            <person name="Griggs A."/>
            <person name="Gujja S."/>
            <person name="Heilman E."/>
            <person name="Heiman D."/>
            <person name="Howarth C."/>
            <person name="Mehta T."/>
            <person name="Neiman D."/>
            <person name="Pearson M."/>
            <person name="Roberts A."/>
            <person name="Saif S."/>
            <person name="Shea T."/>
            <person name="Shenoy N."/>
            <person name="Sisk P."/>
            <person name="Stolte C."/>
            <person name="Sykes S."/>
            <person name="White J."/>
            <person name="Yandava C."/>
            <person name="Haas B."/>
            <person name="Nusbaum C."/>
            <person name="Birren B."/>
        </authorList>
    </citation>
    <scope>NUCLEOTIDE SEQUENCE</scope>
    <source>
        <strain evidence="8">ATCC 30864</strain>
    </source>
</reference>
<feature type="transmembrane region" description="Helical" evidence="6">
    <location>
        <begin position="43"/>
        <end position="64"/>
    </location>
</feature>
<dbReference type="InterPro" id="IPR008217">
    <property type="entry name" value="Ccc1_fam"/>
</dbReference>